<evidence type="ECO:0000256" key="1">
    <source>
        <dbReference type="SAM" id="MobiDB-lite"/>
    </source>
</evidence>
<dbReference type="EMBL" id="AM472051">
    <property type="protein sequence ID" value="CAN63871.1"/>
    <property type="molecule type" value="Genomic_DNA"/>
</dbReference>
<protein>
    <recommendedName>
        <fullName evidence="3">Retrotransposon gag domain-containing protein</fullName>
    </recommendedName>
</protein>
<feature type="region of interest" description="Disordered" evidence="1">
    <location>
        <begin position="302"/>
        <end position="322"/>
    </location>
</feature>
<dbReference type="AlphaFoldDB" id="A5BUW1"/>
<organism evidence="2">
    <name type="scientific">Vitis vinifera</name>
    <name type="common">Grape</name>
    <dbReference type="NCBI Taxonomy" id="29760"/>
    <lineage>
        <taxon>Eukaryota</taxon>
        <taxon>Viridiplantae</taxon>
        <taxon>Streptophyta</taxon>
        <taxon>Embryophyta</taxon>
        <taxon>Tracheophyta</taxon>
        <taxon>Spermatophyta</taxon>
        <taxon>Magnoliopsida</taxon>
        <taxon>eudicotyledons</taxon>
        <taxon>Gunneridae</taxon>
        <taxon>Pentapetalae</taxon>
        <taxon>rosids</taxon>
        <taxon>Vitales</taxon>
        <taxon>Vitaceae</taxon>
        <taxon>Viteae</taxon>
        <taxon>Vitis</taxon>
    </lineage>
</organism>
<proteinExistence type="predicted"/>
<feature type="compositionally biased region" description="Polar residues" evidence="1">
    <location>
        <begin position="99"/>
        <end position="113"/>
    </location>
</feature>
<accession>A5BUW1</accession>
<gene>
    <name evidence="2" type="ORF">VITISV_036033</name>
</gene>
<name>A5BUW1_VITVI</name>
<feature type="region of interest" description="Disordered" evidence="1">
    <location>
        <begin position="278"/>
        <end position="297"/>
    </location>
</feature>
<reference evidence="2" key="1">
    <citation type="journal article" date="2007" name="PLoS ONE">
        <title>The first genome sequence of an elite grapevine cultivar (Pinot noir Vitis vinifera L.): coping with a highly heterozygous genome.</title>
        <authorList>
            <person name="Velasco R."/>
            <person name="Zharkikh A."/>
            <person name="Troggio M."/>
            <person name="Cartwright D.A."/>
            <person name="Cestaro A."/>
            <person name="Pruss D."/>
            <person name="Pindo M."/>
            <person name="FitzGerald L.M."/>
            <person name="Vezzulli S."/>
            <person name="Reid J."/>
            <person name="Malacarne G."/>
            <person name="Iliev D."/>
            <person name="Coppola G."/>
            <person name="Wardell B."/>
            <person name="Micheletti D."/>
            <person name="Macalma T."/>
            <person name="Facci M."/>
            <person name="Mitchell J.T."/>
            <person name="Perazzolli M."/>
            <person name="Eldredge G."/>
            <person name="Gatto P."/>
            <person name="Oyzerski R."/>
            <person name="Moretto M."/>
            <person name="Gutin N."/>
            <person name="Stefanini M."/>
            <person name="Chen Y."/>
            <person name="Segala C."/>
            <person name="Davenport C."/>
            <person name="Dematte L."/>
            <person name="Mraz A."/>
            <person name="Battilana J."/>
            <person name="Stormo K."/>
            <person name="Costa F."/>
            <person name="Tao Q."/>
            <person name="Si-Ammour A."/>
            <person name="Harkins T."/>
            <person name="Lackey A."/>
            <person name="Perbost C."/>
            <person name="Taillon B."/>
            <person name="Stella A."/>
            <person name="Solovyev V."/>
            <person name="Fawcett J.A."/>
            <person name="Sterck L."/>
            <person name="Vandepoele K."/>
            <person name="Grando S.M."/>
            <person name="Toppo S."/>
            <person name="Moser C."/>
            <person name="Lanchbury J."/>
            <person name="Bogden R."/>
            <person name="Skolnick M."/>
            <person name="Sgaramella V."/>
            <person name="Bhatnagar S.K."/>
            <person name="Fontana P."/>
            <person name="Gutin A."/>
            <person name="Van de Peer Y."/>
            <person name="Salamini F."/>
            <person name="Viola R."/>
        </authorList>
    </citation>
    <scope>NUCLEOTIDE SEQUENCE</scope>
</reference>
<feature type="region of interest" description="Disordered" evidence="1">
    <location>
        <begin position="75"/>
        <end position="118"/>
    </location>
</feature>
<dbReference type="PANTHER" id="PTHR33437:SF2">
    <property type="entry name" value="OS06G0361200 PROTEIN"/>
    <property type="match status" value="1"/>
</dbReference>
<evidence type="ECO:0000313" key="2">
    <source>
        <dbReference type="EMBL" id="CAN63871.1"/>
    </source>
</evidence>
<feature type="compositionally biased region" description="Basic and acidic residues" evidence="1">
    <location>
        <begin position="278"/>
        <end position="290"/>
    </location>
</feature>
<feature type="compositionally biased region" description="Basic and acidic residues" evidence="1">
    <location>
        <begin position="308"/>
        <end position="322"/>
    </location>
</feature>
<sequence length="322" mass="36623">MTPKRTQVVHVNKGNDKIVIAQSTHDAATSPMTRSKAKSTSSLSTKQTSEFAYLLKPVRTHDEHQPLITWASLGAKSHSPRRKRKLSSTLRDFGDKSPCSITDANSSTRSPTRMSKEENYSNRFNSFTSHFSMTMPVMENDTTSVKEQLIEMARAIAKLTKTIEEKDMQIASIVNKVETQVQNTGTDGDLLVKQFVRSLRVNAFNWYIDLEPECINSWDQMEREFLNCFYSTQQTGLLYILQGIRPRTFEELATRAHDMELNITNHGAKKDLIIDQQRERHNGKASDKNSIKPIQESMTVNATPIKISARDKKKEVKEARPT</sequence>
<dbReference type="PANTHER" id="PTHR33437">
    <property type="entry name" value="OS06G0361200 PROTEIN"/>
    <property type="match status" value="1"/>
</dbReference>
<evidence type="ECO:0008006" key="3">
    <source>
        <dbReference type="Google" id="ProtNLM"/>
    </source>
</evidence>